<protein>
    <submittedName>
        <fullName evidence="1">Uncharacterized protein</fullName>
    </submittedName>
</protein>
<accession>A0A225W0P1</accession>
<dbReference type="EMBL" id="NBNE01002158">
    <property type="protein sequence ID" value="OWZ11321.1"/>
    <property type="molecule type" value="Genomic_DNA"/>
</dbReference>
<dbReference type="AlphaFoldDB" id="A0A225W0P1"/>
<keyword evidence="2" id="KW-1185">Reference proteome</keyword>
<dbReference type="Proteomes" id="UP000198211">
    <property type="component" value="Unassembled WGS sequence"/>
</dbReference>
<sequence length="60" mass="6819">MMKKTTQAQIQQVLEAEKVNPGSQEGQEIDYQKTLAPEAQDLTGVDPRWIHAYRSFSVLN</sequence>
<dbReference type="OrthoDB" id="775972at2759"/>
<reference evidence="2" key="1">
    <citation type="submission" date="2017-03" db="EMBL/GenBank/DDBJ databases">
        <title>Phytopthora megakarya and P. palmivora, two closely related causual agents of cacao black pod achieved similar genome size and gene model numbers by different mechanisms.</title>
        <authorList>
            <person name="Ali S."/>
            <person name="Shao J."/>
            <person name="Larry D.J."/>
            <person name="Kronmiller B."/>
            <person name="Shen D."/>
            <person name="Strem M.D."/>
            <person name="Melnick R.L."/>
            <person name="Guiltinan M.J."/>
            <person name="Tyler B.M."/>
            <person name="Meinhardt L.W."/>
            <person name="Bailey B.A."/>
        </authorList>
    </citation>
    <scope>NUCLEOTIDE SEQUENCE [LARGE SCALE GENOMIC DNA]</scope>
    <source>
        <strain evidence="2">zdho120</strain>
    </source>
</reference>
<evidence type="ECO:0000313" key="1">
    <source>
        <dbReference type="EMBL" id="OWZ11321.1"/>
    </source>
</evidence>
<name>A0A225W0P1_9STRA</name>
<comment type="caution">
    <text evidence="1">The sequence shown here is derived from an EMBL/GenBank/DDBJ whole genome shotgun (WGS) entry which is preliminary data.</text>
</comment>
<proteinExistence type="predicted"/>
<gene>
    <name evidence="1" type="ORF">PHMEG_00015674</name>
</gene>
<organism evidence="1 2">
    <name type="scientific">Phytophthora megakarya</name>
    <dbReference type="NCBI Taxonomy" id="4795"/>
    <lineage>
        <taxon>Eukaryota</taxon>
        <taxon>Sar</taxon>
        <taxon>Stramenopiles</taxon>
        <taxon>Oomycota</taxon>
        <taxon>Peronosporomycetes</taxon>
        <taxon>Peronosporales</taxon>
        <taxon>Peronosporaceae</taxon>
        <taxon>Phytophthora</taxon>
    </lineage>
</organism>
<evidence type="ECO:0000313" key="2">
    <source>
        <dbReference type="Proteomes" id="UP000198211"/>
    </source>
</evidence>